<protein>
    <submittedName>
        <fullName evidence="9">Cbb3-type cytochrome c oxidase N-terminal domain-containing protein</fullName>
    </submittedName>
</protein>
<feature type="transmembrane region" description="Helical" evidence="6">
    <location>
        <begin position="37"/>
        <end position="58"/>
    </location>
</feature>
<keyword evidence="7" id="KW-0732">Signal</keyword>
<keyword evidence="3 4" id="KW-0408">Iron</keyword>
<feature type="transmembrane region" description="Helical" evidence="6">
    <location>
        <begin position="120"/>
        <end position="139"/>
    </location>
</feature>
<dbReference type="Pfam" id="PF14715">
    <property type="entry name" value="FixP_N"/>
    <property type="match status" value="1"/>
</dbReference>
<dbReference type="AlphaFoldDB" id="A0AAE3QKZ2"/>
<name>A0AAE3QKZ2_9BACT</name>
<dbReference type="InterPro" id="IPR036909">
    <property type="entry name" value="Cyt_c-like_dom_sf"/>
</dbReference>
<dbReference type="PANTHER" id="PTHR33751:SF1">
    <property type="entry name" value="CBB3-TYPE CYTOCHROME C OXIDASE SUBUNIT FIXP"/>
    <property type="match status" value="1"/>
</dbReference>
<dbReference type="RefSeq" id="WP_313975428.1">
    <property type="nucleotide sequence ID" value="NZ_JASJOS010000001.1"/>
</dbReference>
<evidence type="ECO:0000256" key="6">
    <source>
        <dbReference type="SAM" id="Phobius"/>
    </source>
</evidence>
<organism evidence="9 10">
    <name type="scientific">Xanthocytophaga flava</name>
    <dbReference type="NCBI Taxonomy" id="3048013"/>
    <lineage>
        <taxon>Bacteria</taxon>
        <taxon>Pseudomonadati</taxon>
        <taxon>Bacteroidota</taxon>
        <taxon>Cytophagia</taxon>
        <taxon>Cytophagales</taxon>
        <taxon>Rhodocytophagaceae</taxon>
        <taxon>Xanthocytophaga</taxon>
    </lineage>
</organism>
<feature type="domain" description="Cytochrome c" evidence="8">
    <location>
        <begin position="183"/>
        <end position="262"/>
    </location>
</feature>
<dbReference type="EMBL" id="JASJOS010000001">
    <property type="protein sequence ID" value="MDJ1479338.1"/>
    <property type="molecule type" value="Genomic_DNA"/>
</dbReference>
<dbReference type="InterPro" id="IPR032858">
    <property type="entry name" value="CcoP_N"/>
</dbReference>
<keyword evidence="6" id="KW-1133">Transmembrane helix</keyword>
<dbReference type="Pfam" id="PF13442">
    <property type="entry name" value="Cytochrome_CBB3"/>
    <property type="match status" value="1"/>
</dbReference>
<keyword evidence="6" id="KW-0812">Transmembrane</keyword>
<evidence type="ECO:0000256" key="5">
    <source>
        <dbReference type="SAM" id="MobiDB-lite"/>
    </source>
</evidence>
<dbReference type="GO" id="GO:0046872">
    <property type="term" value="F:metal ion binding"/>
    <property type="evidence" value="ECO:0007669"/>
    <property type="project" value="UniProtKB-KW"/>
</dbReference>
<evidence type="ECO:0000256" key="2">
    <source>
        <dbReference type="ARBA" id="ARBA00022723"/>
    </source>
</evidence>
<accession>A0AAE3QKZ2</accession>
<dbReference type="Gene3D" id="1.10.760.10">
    <property type="entry name" value="Cytochrome c-like domain"/>
    <property type="match status" value="1"/>
</dbReference>
<proteinExistence type="predicted"/>
<dbReference type="SUPFAM" id="SSF46626">
    <property type="entry name" value="Cytochrome c"/>
    <property type="match status" value="1"/>
</dbReference>
<dbReference type="Proteomes" id="UP001241110">
    <property type="component" value="Unassembled WGS sequence"/>
</dbReference>
<evidence type="ECO:0000256" key="4">
    <source>
        <dbReference type="PROSITE-ProRule" id="PRU00433"/>
    </source>
</evidence>
<dbReference type="GO" id="GO:0020037">
    <property type="term" value="F:heme binding"/>
    <property type="evidence" value="ECO:0007669"/>
    <property type="project" value="InterPro"/>
</dbReference>
<feature type="chain" id="PRO_5042054171" evidence="7">
    <location>
        <begin position="22"/>
        <end position="285"/>
    </location>
</feature>
<evidence type="ECO:0000313" key="10">
    <source>
        <dbReference type="Proteomes" id="UP001241110"/>
    </source>
</evidence>
<dbReference type="Gene3D" id="6.10.280.130">
    <property type="match status" value="1"/>
</dbReference>
<evidence type="ECO:0000256" key="7">
    <source>
        <dbReference type="SAM" id="SignalP"/>
    </source>
</evidence>
<dbReference type="InterPro" id="IPR038414">
    <property type="entry name" value="CcoP_N_sf"/>
</dbReference>
<reference evidence="9" key="1">
    <citation type="submission" date="2023-05" db="EMBL/GenBank/DDBJ databases">
        <authorList>
            <person name="Zhang X."/>
        </authorList>
    </citation>
    <scope>NUCLEOTIDE SEQUENCE</scope>
    <source>
        <strain evidence="9">YF14B1</strain>
    </source>
</reference>
<comment type="caution">
    <text evidence="9">The sequence shown here is derived from an EMBL/GenBank/DDBJ whole genome shotgun (WGS) entry which is preliminary data.</text>
</comment>
<keyword evidence="6" id="KW-0472">Membrane</keyword>
<keyword evidence="2 4" id="KW-0479">Metal-binding</keyword>
<sequence>MLRKIFTTLFFSSLIMLPSMAQTAEVPKTGDEELFRYILVLIFGLIIFMLFLVVLILFQLTLVVSNKVAGKEEVPAEERTTIWQRIAGLKPISKEKDLLLKEDFDGISELDNPVPGWFNAFFYGTISFGILYLLVFHVWRTSDLQNGEYDKEMQIAEVKKEAYLKTVASNIDETSVKLSTNEQDLAKGKDVFIAQCAACHGQQAQGIVGPNLTDEYWLHGGKINDVFKTIKYGVPAKGMIAWEKQLNPLQMQQVASYILSLQGSNPPNAKEPQGDKVDTKQLSMN</sequence>
<gene>
    <name evidence="9" type="ORF">QNI16_02505</name>
</gene>
<feature type="region of interest" description="Disordered" evidence="5">
    <location>
        <begin position="262"/>
        <end position="285"/>
    </location>
</feature>
<evidence type="ECO:0000256" key="3">
    <source>
        <dbReference type="ARBA" id="ARBA00023004"/>
    </source>
</evidence>
<evidence type="ECO:0000259" key="8">
    <source>
        <dbReference type="PROSITE" id="PS51007"/>
    </source>
</evidence>
<dbReference type="PANTHER" id="PTHR33751">
    <property type="entry name" value="CBB3-TYPE CYTOCHROME C OXIDASE SUBUNIT FIXP"/>
    <property type="match status" value="1"/>
</dbReference>
<keyword evidence="1 4" id="KW-0349">Heme</keyword>
<feature type="signal peptide" evidence="7">
    <location>
        <begin position="1"/>
        <end position="21"/>
    </location>
</feature>
<evidence type="ECO:0000313" key="9">
    <source>
        <dbReference type="EMBL" id="MDJ1479338.1"/>
    </source>
</evidence>
<dbReference type="GO" id="GO:0009055">
    <property type="term" value="F:electron transfer activity"/>
    <property type="evidence" value="ECO:0007669"/>
    <property type="project" value="InterPro"/>
</dbReference>
<dbReference type="InterPro" id="IPR009056">
    <property type="entry name" value="Cyt_c-like_dom"/>
</dbReference>
<dbReference type="PROSITE" id="PS51007">
    <property type="entry name" value="CYTC"/>
    <property type="match status" value="1"/>
</dbReference>
<dbReference type="InterPro" id="IPR050597">
    <property type="entry name" value="Cytochrome_c_Oxidase_Subunit"/>
</dbReference>
<evidence type="ECO:0000256" key="1">
    <source>
        <dbReference type="ARBA" id="ARBA00022617"/>
    </source>
</evidence>